<sequence length="94" mass="11013">MVRIVTSETKVVEVPFNKEQITKIFKKHDKDKNGKLSFDEVKAAFVELKSSWPWFRTKRGFRHGDNDGDGYINMQDEELEHLVDYALQCGYTTK</sequence>
<accession>A0A5N6RNS0</accession>
<gene>
    <name evidence="3" type="ORF">FH972_018538</name>
</gene>
<dbReference type="PROSITE" id="PS00018">
    <property type="entry name" value="EF_HAND_1"/>
    <property type="match status" value="1"/>
</dbReference>
<name>A0A5N6RNS0_9ROSI</name>
<proteinExistence type="predicted"/>
<dbReference type="InterPro" id="IPR018247">
    <property type="entry name" value="EF_Hand_1_Ca_BS"/>
</dbReference>
<dbReference type="SUPFAM" id="SSF47473">
    <property type="entry name" value="EF-hand"/>
    <property type="match status" value="1"/>
</dbReference>
<keyword evidence="4" id="KW-1185">Reference proteome</keyword>
<dbReference type="Gene3D" id="1.10.238.10">
    <property type="entry name" value="EF-hand"/>
    <property type="match status" value="1"/>
</dbReference>
<dbReference type="InterPro" id="IPR002048">
    <property type="entry name" value="EF_hand_dom"/>
</dbReference>
<dbReference type="SMART" id="SM00054">
    <property type="entry name" value="EFh"/>
    <property type="match status" value="1"/>
</dbReference>
<protein>
    <recommendedName>
        <fullName evidence="2">EF-hand domain-containing protein</fullName>
    </recommendedName>
</protein>
<dbReference type="Proteomes" id="UP000327013">
    <property type="component" value="Chromosome 7"/>
</dbReference>
<dbReference type="GO" id="GO:0005509">
    <property type="term" value="F:calcium ion binding"/>
    <property type="evidence" value="ECO:0007669"/>
    <property type="project" value="InterPro"/>
</dbReference>
<reference evidence="3 4" key="1">
    <citation type="submission" date="2019-06" db="EMBL/GenBank/DDBJ databases">
        <title>A chromosomal-level reference genome of Carpinus fangiana (Coryloideae, Betulaceae).</title>
        <authorList>
            <person name="Yang X."/>
            <person name="Wang Z."/>
            <person name="Zhang L."/>
            <person name="Hao G."/>
            <person name="Liu J."/>
            <person name="Yang Y."/>
        </authorList>
    </citation>
    <scope>NUCLEOTIDE SEQUENCE [LARGE SCALE GENOMIC DNA]</scope>
    <source>
        <strain evidence="3">Cfa_2016G</strain>
        <tissue evidence="3">Leaf</tissue>
    </source>
</reference>
<dbReference type="OrthoDB" id="26525at2759"/>
<keyword evidence="1" id="KW-0106">Calcium</keyword>
<evidence type="ECO:0000313" key="3">
    <source>
        <dbReference type="EMBL" id="KAE8100663.1"/>
    </source>
</evidence>
<dbReference type="PROSITE" id="PS50222">
    <property type="entry name" value="EF_HAND_2"/>
    <property type="match status" value="1"/>
</dbReference>
<dbReference type="EMBL" id="CM017327">
    <property type="protein sequence ID" value="KAE8100663.1"/>
    <property type="molecule type" value="Genomic_DNA"/>
</dbReference>
<evidence type="ECO:0000313" key="4">
    <source>
        <dbReference type="Proteomes" id="UP000327013"/>
    </source>
</evidence>
<dbReference type="InterPro" id="IPR011992">
    <property type="entry name" value="EF-hand-dom_pair"/>
</dbReference>
<evidence type="ECO:0000256" key="1">
    <source>
        <dbReference type="ARBA" id="ARBA00022837"/>
    </source>
</evidence>
<organism evidence="3 4">
    <name type="scientific">Carpinus fangiana</name>
    <dbReference type="NCBI Taxonomy" id="176857"/>
    <lineage>
        <taxon>Eukaryota</taxon>
        <taxon>Viridiplantae</taxon>
        <taxon>Streptophyta</taxon>
        <taxon>Embryophyta</taxon>
        <taxon>Tracheophyta</taxon>
        <taxon>Spermatophyta</taxon>
        <taxon>Magnoliopsida</taxon>
        <taxon>eudicotyledons</taxon>
        <taxon>Gunneridae</taxon>
        <taxon>Pentapetalae</taxon>
        <taxon>rosids</taxon>
        <taxon>fabids</taxon>
        <taxon>Fagales</taxon>
        <taxon>Betulaceae</taxon>
        <taxon>Carpinus</taxon>
    </lineage>
</organism>
<evidence type="ECO:0000259" key="2">
    <source>
        <dbReference type="PROSITE" id="PS50222"/>
    </source>
</evidence>
<dbReference type="AlphaFoldDB" id="A0A5N6RNS0"/>
<dbReference type="Pfam" id="PF00036">
    <property type="entry name" value="EF-hand_1"/>
    <property type="match status" value="1"/>
</dbReference>
<dbReference type="CDD" id="cd00051">
    <property type="entry name" value="EFh"/>
    <property type="match status" value="1"/>
</dbReference>
<feature type="domain" description="EF-hand" evidence="2">
    <location>
        <begin position="16"/>
        <end position="51"/>
    </location>
</feature>